<dbReference type="PANTHER" id="PTHR47520:SF13">
    <property type="entry name" value="PROTEIN CBG10012"/>
    <property type="match status" value="1"/>
</dbReference>
<comment type="caution">
    <text evidence="1">The sequence shown here is derived from an EMBL/GenBank/DDBJ whole genome shotgun (WGS) entry which is preliminary data.</text>
</comment>
<dbReference type="PANTHER" id="PTHR47520">
    <property type="entry name" value="CX DOMAIN-CONTAINING PROTEIN-RELATED"/>
    <property type="match status" value="1"/>
</dbReference>
<keyword evidence="2" id="KW-1185">Reference proteome</keyword>
<proteinExistence type="predicted"/>
<dbReference type="Proteomes" id="UP001432322">
    <property type="component" value="Unassembled WGS sequence"/>
</dbReference>
<reference evidence="1" key="1">
    <citation type="submission" date="2023-10" db="EMBL/GenBank/DDBJ databases">
        <title>Genome assembly of Pristionchus species.</title>
        <authorList>
            <person name="Yoshida K."/>
            <person name="Sommer R.J."/>
        </authorList>
    </citation>
    <scope>NUCLEOTIDE SEQUENCE</scope>
    <source>
        <strain evidence="1">RS5133</strain>
    </source>
</reference>
<sequence length="161" mass="17974">SSSTYGHRGYVSVSYFRGGGTGNYRQQEPSISSSLIYSSLFHMKYFEHVFNATIGPRTLIDSYGVVDKKSLPVNVRGKIPLTVHSATAPVTISDNLHYFWGPHLLPDKNANNCSNYISSNRREAISMCKTDEMERCSRNLADLSDLNSFTFSAPQGKTYDD</sequence>
<name>A0AAV5UZJ9_9BILA</name>
<gene>
    <name evidence="1" type="ORF">PFISCL1PPCAC_2481</name>
</gene>
<dbReference type="EMBL" id="BTSY01000001">
    <property type="protein sequence ID" value="GMT11184.1"/>
    <property type="molecule type" value="Genomic_DNA"/>
</dbReference>
<organism evidence="1 2">
    <name type="scientific">Pristionchus fissidentatus</name>
    <dbReference type="NCBI Taxonomy" id="1538716"/>
    <lineage>
        <taxon>Eukaryota</taxon>
        <taxon>Metazoa</taxon>
        <taxon>Ecdysozoa</taxon>
        <taxon>Nematoda</taxon>
        <taxon>Chromadorea</taxon>
        <taxon>Rhabditida</taxon>
        <taxon>Rhabditina</taxon>
        <taxon>Diplogasteromorpha</taxon>
        <taxon>Diplogasteroidea</taxon>
        <taxon>Neodiplogasteridae</taxon>
        <taxon>Pristionchus</taxon>
    </lineage>
</organism>
<feature type="non-terminal residue" evidence="1">
    <location>
        <position position="161"/>
    </location>
</feature>
<feature type="non-terminal residue" evidence="1">
    <location>
        <position position="1"/>
    </location>
</feature>
<evidence type="ECO:0000313" key="1">
    <source>
        <dbReference type="EMBL" id="GMT11184.1"/>
    </source>
</evidence>
<dbReference type="AlphaFoldDB" id="A0AAV5UZJ9"/>
<evidence type="ECO:0000313" key="2">
    <source>
        <dbReference type="Proteomes" id="UP001432322"/>
    </source>
</evidence>
<protein>
    <submittedName>
        <fullName evidence="1">Uncharacterized protein</fullName>
    </submittedName>
</protein>
<accession>A0AAV5UZJ9</accession>